<keyword evidence="2" id="KW-1185">Reference proteome</keyword>
<protein>
    <submittedName>
        <fullName evidence="1">Uncharacterized protein</fullName>
    </submittedName>
</protein>
<evidence type="ECO:0000313" key="1">
    <source>
        <dbReference type="EMBL" id="EJK62289.1"/>
    </source>
</evidence>
<dbReference type="EMBL" id="AGNL01018990">
    <property type="protein sequence ID" value="EJK62289.1"/>
    <property type="molecule type" value="Genomic_DNA"/>
</dbReference>
<comment type="caution">
    <text evidence="1">The sequence shown here is derived from an EMBL/GenBank/DDBJ whole genome shotgun (WGS) entry which is preliminary data.</text>
</comment>
<name>K0SBH9_THAOC</name>
<proteinExistence type="predicted"/>
<reference evidence="1 2" key="1">
    <citation type="journal article" date="2012" name="Genome Biol.">
        <title>Genome and low-iron response of an oceanic diatom adapted to chronic iron limitation.</title>
        <authorList>
            <person name="Lommer M."/>
            <person name="Specht M."/>
            <person name="Roy A.S."/>
            <person name="Kraemer L."/>
            <person name="Andreson R."/>
            <person name="Gutowska M.A."/>
            <person name="Wolf J."/>
            <person name="Bergner S.V."/>
            <person name="Schilhabel M.B."/>
            <person name="Klostermeier U.C."/>
            <person name="Beiko R.G."/>
            <person name="Rosenstiel P."/>
            <person name="Hippler M."/>
            <person name="Laroche J."/>
        </authorList>
    </citation>
    <scope>NUCLEOTIDE SEQUENCE [LARGE SCALE GENOMIC DNA]</scope>
    <source>
        <strain evidence="1 2">CCMP1005</strain>
    </source>
</reference>
<dbReference type="AlphaFoldDB" id="K0SBH9"/>
<gene>
    <name evidence="1" type="ORF">THAOC_17102</name>
</gene>
<dbReference type="Proteomes" id="UP000266841">
    <property type="component" value="Unassembled WGS sequence"/>
</dbReference>
<accession>K0SBH9</accession>
<sequence length="180" mass="20657">MWMLCGIKILSSSFTTRRTLCTSLTCFFKTMGPDRFDMLLTRPTPVSEDDMNVEHMAVFLNCHLGFYYVRANDKTKFLFRSLLYLGDMVLSMTSHQQALAALLDEHSSLTGLRVKTLGGADFPGGECVFAICHIEKFSILRDEITGYHFHRKKEIDFMKDVATGKHVPYLLHMSWTTNKR</sequence>
<evidence type="ECO:0000313" key="2">
    <source>
        <dbReference type="Proteomes" id="UP000266841"/>
    </source>
</evidence>
<organism evidence="1 2">
    <name type="scientific">Thalassiosira oceanica</name>
    <name type="common">Marine diatom</name>
    <dbReference type="NCBI Taxonomy" id="159749"/>
    <lineage>
        <taxon>Eukaryota</taxon>
        <taxon>Sar</taxon>
        <taxon>Stramenopiles</taxon>
        <taxon>Ochrophyta</taxon>
        <taxon>Bacillariophyta</taxon>
        <taxon>Coscinodiscophyceae</taxon>
        <taxon>Thalassiosirophycidae</taxon>
        <taxon>Thalassiosirales</taxon>
        <taxon>Thalassiosiraceae</taxon>
        <taxon>Thalassiosira</taxon>
    </lineage>
</organism>